<evidence type="ECO:0000256" key="5">
    <source>
        <dbReference type="ARBA" id="ARBA00023136"/>
    </source>
</evidence>
<dbReference type="GO" id="GO:0005886">
    <property type="term" value="C:plasma membrane"/>
    <property type="evidence" value="ECO:0007669"/>
    <property type="project" value="UniProtKB-SubCell"/>
</dbReference>
<dbReference type="EMBL" id="LGCK01000007">
    <property type="protein sequence ID" value="KPL72963.1"/>
    <property type="molecule type" value="Genomic_DNA"/>
</dbReference>
<feature type="transmembrane region" description="Helical" evidence="6">
    <location>
        <begin position="92"/>
        <end position="109"/>
    </location>
</feature>
<evidence type="ECO:0000256" key="1">
    <source>
        <dbReference type="ARBA" id="ARBA00004162"/>
    </source>
</evidence>
<dbReference type="PANTHER" id="PTHR33885">
    <property type="entry name" value="PHAGE SHOCK PROTEIN C"/>
    <property type="match status" value="1"/>
</dbReference>
<dbReference type="InterPro" id="IPR007168">
    <property type="entry name" value="Phageshock_PspC_N"/>
</dbReference>
<organism evidence="8 9">
    <name type="scientific">Leptolinea tardivitalis</name>
    <dbReference type="NCBI Taxonomy" id="229920"/>
    <lineage>
        <taxon>Bacteria</taxon>
        <taxon>Bacillati</taxon>
        <taxon>Chloroflexota</taxon>
        <taxon>Anaerolineae</taxon>
        <taxon>Anaerolineales</taxon>
        <taxon>Anaerolineaceae</taxon>
        <taxon>Leptolinea</taxon>
    </lineage>
</organism>
<proteinExistence type="predicted"/>
<evidence type="ECO:0000313" key="8">
    <source>
        <dbReference type="EMBL" id="KPL72963.1"/>
    </source>
</evidence>
<evidence type="ECO:0000256" key="3">
    <source>
        <dbReference type="ARBA" id="ARBA00022692"/>
    </source>
</evidence>
<keyword evidence="3 6" id="KW-0812">Transmembrane</keyword>
<comment type="caution">
    <text evidence="8">The sequence shown here is derived from an EMBL/GenBank/DDBJ whole genome shotgun (WGS) entry which is preliminary data.</text>
</comment>
<evidence type="ECO:0000259" key="7">
    <source>
        <dbReference type="Pfam" id="PF04024"/>
    </source>
</evidence>
<name>A0A0P6XU57_9CHLR</name>
<evidence type="ECO:0000256" key="4">
    <source>
        <dbReference type="ARBA" id="ARBA00022989"/>
    </source>
</evidence>
<dbReference type="STRING" id="229920.ADM99_07995"/>
<dbReference type="InterPro" id="IPR052027">
    <property type="entry name" value="PspC"/>
</dbReference>
<keyword evidence="5 6" id="KW-0472">Membrane</keyword>
<feature type="transmembrane region" description="Helical" evidence="6">
    <location>
        <begin position="34"/>
        <end position="56"/>
    </location>
</feature>
<dbReference type="Proteomes" id="UP000050430">
    <property type="component" value="Unassembled WGS sequence"/>
</dbReference>
<feature type="transmembrane region" description="Helical" evidence="6">
    <location>
        <begin position="124"/>
        <end position="142"/>
    </location>
</feature>
<dbReference type="Pfam" id="PF04024">
    <property type="entry name" value="PspC"/>
    <property type="match status" value="1"/>
</dbReference>
<feature type="domain" description="Phage shock protein PspC N-terminal" evidence="7">
    <location>
        <begin position="4"/>
        <end position="59"/>
    </location>
</feature>
<evidence type="ECO:0000256" key="6">
    <source>
        <dbReference type="SAM" id="Phobius"/>
    </source>
</evidence>
<comment type="subcellular location">
    <subcellularLocation>
        <location evidence="1">Cell membrane</location>
        <topology evidence="1">Single-pass membrane protein</topology>
    </subcellularLocation>
</comment>
<keyword evidence="4 6" id="KW-1133">Transmembrane helix</keyword>
<dbReference type="PANTHER" id="PTHR33885:SF3">
    <property type="entry name" value="PHAGE SHOCK PROTEIN C"/>
    <property type="match status" value="1"/>
</dbReference>
<dbReference type="RefSeq" id="WP_062420903.1">
    <property type="nucleotide sequence ID" value="NZ_BBYA01000008.1"/>
</dbReference>
<protein>
    <recommendedName>
        <fullName evidence="7">Phage shock protein PspC N-terminal domain-containing protein</fullName>
    </recommendedName>
</protein>
<dbReference type="AlphaFoldDB" id="A0A0P6XU57"/>
<keyword evidence="9" id="KW-1185">Reference proteome</keyword>
<sequence length="146" mass="16427">MQSRLVRPENGRVLAGVCAGLAQWIGLDVTLVRIIFLFLGIWTGMGVLIYLVLWVVMPSSMETPGIQTDWSMRAGQMRDDFIQATSKPNMDALKIFGGVLVALGLFYLVKEIRPEWFYWANRGVIWALVLIIIGAIFVIRALRGEK</sequence>
<dbReference type="OrthoDB" id="166770at2"/>
<gene>
    <name evidence="8" type="ORF">ADM99_07995</name>
</gene>
<evidence type="ECO:0000256" key="2">
    <source>
        <dbReference type="ARBA" id="ARBA00022475"/>
    </source>
</evidence>
<reference evidence="8 9" key="1">
    <citation type="submission" date="2015-07" db="EMBL/GenBank/DDBJ databases">
        <title>Genome sequence of Leptolinea tardivitalis DSM 16556.</title>
        <authorList>
            <person name="Hemp J."/>
            <person name="Ward L.M."/>
            <person name="Pace L.A."/>
            <person name="Fischer W.W."/>
        </authorList>
    </citation>
    <scope>NUCLEOTIDE SEQUENCE [LARGE SCALE GENOMIC DNA]</scope>
    <source>
        <strain evidence="8 9">YMTK-2</strain>
    </source>
</reference>
<keyword evidence="2" id="KW-1003">Cell membrane</keyword>
<accession>A0A0P6XU57</accession>
<evidence type="ECO:0000313" key="9">
    <source>
        <dbReference type="Proteomes" id="UP000050430"/>
    </source>
</evidence>